<evidence type="ECO:0000313" key="3">
    <source>
        <dbReference type="Proteomes" id="UP000077266"/>
    </source>
</evidence>
<sequence>MSQAPLDARTRIDKALQRFDPKLKTLRHAFSSIPDCLPYYNDTDSPLEAASELWNELAGAREAARAEAWMKAAFGSSERPVIPERGRRLGHVIEQFGDIIYNIAEENGTGRHLDAVSDWVDALITASRLLVTNKQQKSTSKAPQLPATHSPSVIPKGPTAAAEPVQVFKRHRKEAASQRACTRLTQIETGRRNKYLR</sequence>
<reference evidence="2 3" key="1">
    <citation type="journal article" date="2016" name="Mol. Biol. Evol.">
        <title>Comparative Genomics of Early-Diverging Mushroom-Forming Fungi Provides Insights into the Origins of Lignocellulose Decay Capabilities.</title>
        <authorList>
            <person name="Nagy L.G."/>
            <person name="Riley R."/>
            <person name="Tritt A."/>
            <person name="Adam C."/>
            <person name="Daum C."/>
            <person name="Floudas D."/>
            <person name="Sun H."/>
            <person name="Yadav J.S."/>
            <person name="Pangilinan J."/>
            <person name="Larsson K.H."/>
            <person name="Matsuura K."/>
            <person name="Barry K."/>
            <person name="Labutti K."/>
            <person name="Kuo R."/>
            <person name="Ohm R.A."/>
            <person name="Bhattacharya S.S."/>
            <person name="Shirouzu T."/>
            <person name="Yoshinaga Y."/>
            <person name="Martin F.M."/>
            <person name="Grigoriev I.V."/>
            <person name="Hibbett D.S."/>
        </authorList>
    </citation>
    <scope>NUCLEOTIDE SEQUENCE [LARGE SCALE GENOMIC DNA]</scope>
    <source>
        <strain evidence="2 3">HHB12029</strain>
    </source>
</reference>
<evidence type="ECO:0000256" key="1">
    <source>
        <dbReference type="SAM" id="MobiDB-lite"/>
    </source>
</evidence>
<proteinExistence type="predicted"/>
<dbReference type="InParanoid" id="A0A165J7X8"/>
<name>A0A165J7X8_EXIGL</name>
<protein>
    <submittedName>
        <fullName evidence="2">Uncharacterized protein</fullName>
    </submittedName>
</protein>
<feature type="region of interest" description="Disordered" evidence="1">
    <location>
        <begin position="135"/>
        <end position="163"/>
    </location>
</feature>
<organism evidence="2 3">
    <name type="scientific">Exidia glandulosa HHB12029</name>
    <dbReference type="NCBI Taxonomy" id="1314781"/>
    <lineage>
        <taxon>Eukaryota</taxon>
        <taxon>Fungi</taxon>
        <taxon>Dikarya</taxon>
        <taxon>Basidiomycota</taxon>
        <taxon>Agaricomycotina</taxon>
        <taxon>Agaricomycetes</taxon>
        <taxon>Auriculariales</taxon>
        <taxon>Exidiaceae</taxon>
        <taxon>Exidia</taxon>
    </lineage>
</organism>
<gene>
    <name evidence="2" type="ORF">EXIGLDRAFT_767099</name>
</gene>
<dbReference type="AlphaFoldDB" id="A0A165J7X8"/>
<dbReference type="EMBL" id="KV425972">
    <property type="protein sequence ID" value="KZV94455.1"/>
    <property type="molecule type" value="Genomic_DNA"/>
</dbReference>
<keyword evidence="3" id="KW-1185">Reference proteome</keyword>
<evidence type="ECO:0000313" key="2">
    <source>
        <dbReference type="EMBL" id="KZV94455.1"/>
    </source>
</evidence>
<accession>A0A165J7X8</accession>
<dbReference type="Proteomes" id="UP000077266">
    <property type="component" value="Unassembled WGS sequence"/>
</dbReference>
<feature type="compositionally biased region" description="Polar residues" evidence="1">
    <location>
        <begin position="135"/>
        <end position="151"/>
    </location>
</feature>